<dbReference type="AlphaFoldDB" id="A0A8X6LNH4"/>
<proteinExistence type="predicted"/>
<evidence type="ECO:0000313" key="2">
    <source>
        <dbReference type="EMBL" id="GFR14817.1"/>
    </source>
</evidence>
<evidence type="ECO:0000313" key="3">
    <source>
        <dbReference type="Proteomes" id="UP000887116"/>
    </source>
</evidence>
<feature type="region of interest" description="Disordered" evidence="1">
    <location>
        <begin position="1"/>
        <end position="31"/>
    </location>
</feature>
<protein>
    <submittedName>
        <fullName evidence="2">Uncharacterized protein</fullName>
    </submittedName>
</protein>
<dbReference type="EMBL" id="BMAO01007263">
    <property type="protein sequence ID" value="GFR14817.1"/>
    <property type="molecule type" value="Genomic_DNA"/>
</dbReference>
<keyword evidence="3" id="KW-1185">Reference proteome</keyword>
<dbReference type="Proteomes" id="UP000887116">
    <property type="component" value="Unassembled WGS sequence"/>
</dbReference>
<accession>A0A8X6LNH4</accession>
<organism evidence="2 3">
    <name type="scientific">Trichonephila clavata</name>
    <name type="common">Joro spider</name>
    <name type="synonym">Nephila clavata</name>
    <dbReference type="NCBI Taxonomy" id="2740835"/>
    <lineage>
        <taxon>Eukaryota</taxon>
        <taxon>Metazoa</taxon>
        <taxon>Ecdysozoa</taxon>
        <taxon>Arthropoda</taxon>
        <taxon>Chelicerata</taxon>
        <taxon>Arachnida</taxon>
        <taxon>Araneae</taxon>
        <taxon>Araneomorphae</taxon>
        <taxon>Entelegynae</taxon>
        <taxon>Araneoidea</taxon>
        <taxon>Nephilidae</taxon>
        <taxon>Trichonephila</taxon>
    </lineage>
</organism>
<dbReference type="OrthoDB" id="10471388at2759"/>
<evidence type="ECO:0000256" key="1">
    <source>
        <dbReference type="SAM" id="MobiDB-lite"/>
    </source>
</evidence>
<sequence length="56" mass="6240">TQACSSCGRENWNENNNHGLYIPPPSQTQSVTDSDIAMPIRYILLEEGFELEDPGT</sequence>
<comment type="caution">
    <text evidence="2">The sequence shown here is derived from an EMBL/GenBank/DDBJ whole genome shotgun (WGS) entry which is preliminary data.</text>
</comment>
<gene>
    <name evidence="2" type="ORF">TNCT_711721</name>
</gene>
<reference evidence="2" key="1">
    <citation type="submission" date="2020-07" db="EMBL/GenBank/DDBJ databases">
        <title>Multicomponent nature underlies the extraordinary mechanical properties of spider dragline silk.</title>
        <authorList>
            <person name="Kono N."/>
            <person name="Nakamura H."/>
            <person name="Mori M."/>
            <person name="Yoshida Y."/>
            <person name="Ohtoshi R."/>
            <person name="Malay A.D."/>
            <person name="Moran D.A.P."/>
            <person name="Tomita M."/>
            <person name="Numata K."/>
            <person name="Arakawa K."/>
        </authorList>
    </citation>
    <scope>NUCLEOTIDE SEQUENCE</scope>
</reference>
<name>A0A8X6LNH4_TRICU</name>
<feature type="non-terminal residue" evidence="2">
    <location>
        <position position="1"/>
    </location>
</feature>